<dbReference type="InterPro" id="IPR005018">
    <property type="entry name" value="DOMON_domain"/>
</dbReference>
<dbReference type="PIRSF" id="PIRSF037471">
    <property type="entry name" value="UCP037471"/>
    <property type="match status" value="1"/>
</dbReference>
<feature type="binding site" description="axial binding residue" evidence="8">
    <location>
        <position position="275"/>
    </location>
    <ligand>
        <name>heme b</name>
        <dbReference type="ChEBI" id="CHEBI:60344"/>
        <label>1</label>
    </ligand>
    <ligandPart>
        <name>Fe</name>
        <dbReference type="ChEBI" id="CHEBI:18248"/>
    </ligandPart>
</feature>
<keyword evidence="2" id="KW-0813">Transport</keyword>
<sequence length="366" mass="41251">MKTRYNIFALFFFVQILSSQVDCQGTDSCNSNLNLKNKPLFDASSFRCVSVWAAQNYILRYMQTDTKVWSFVLSAPNSNSFIGMGFSRDGKMEGSSAIVGWVSTDGSSRMKRYFLGGQSPEQVLPDQGNLQLVNVTSSIAAENSRIYMAFQLNTEMPSNRLIYSLGPNGRLPSPVNYRLSQHREHTSTFLDYTSGQSESKTPYANLRRSHGLLNMFSWGIVIPIGAMVARYLRQYDPIWFYSHTTIQSLGFLLGFAGIICGFVLEDRLSVDVDRHKALGIFILVLGCLQVIAFLARPGKESKVRKYWNWYHYTLGRVLILLAAVNIFYGIHLGDAGTAWNVGFAVTLFVLFTTAAILEIRMWMTTK</sequence>
<dbReference type="InterPro" id="IPR006593">
    <property type="entry name" value="Cyt_b561/ferric_Rdtase_TM"/>
</dbReference>
<dbReference type="PANTHER" id="PTHR23130:SF170">
    <property type="entry name" value="CYTOCHROME B561 AND DOMON DOMAIN-CONTAINING PROTEIN"/>
    <property type="match status" value="1"/>
</dbReference>
<dbReference type="RefSeq" id="XP_016506336.1">
    <property type="nucleotide sequence ID" value="XM_016650850.1"/>
</dbReference>
<feature type="domain" description="DOMON" evidence="11">
    <location>
        <begin position="55"/>
        <end position="169"/>
    </location>
</feature>
<keyword evidence="6 9" id="KW-1133">Transmembrane helix</keyword>
<dbReference type="GeneID" id="107824116"/>
<dbReference type="STRING" id="4097.A0A1S4CYY2"/>
<evidence type="ECO:0000256" key="3">
    <source>
        <dbReference type="ARBA" id="ARBA00022692"/>
    </source>
</evidence>
<dbReference type="Gene3D" id="1.20.120.1770">
    <property type="match status" value="1"/>
</dbReference>
<feature type="domain" description="Cytochrome b561" evidence="12">
    <location>
        <begin position="173"/>
        <end position="366"/>
    </location>
</feature>
<evidence type="ECO:0000259" key="11">
    <source>
        <dbReference type="PROSITE" id="PS50836"/>
    </source>
</evidence>
<keyword evidence="8" id="KW-0408">Iron</keyword>
<dbReference type="PaxDb" id="4097-A0A1S4CYY2"/>
<dbReference type="OrthoDB" id="19261at2759"/>
<dbReference type="InterPro" id="IPR017214">
    <property type="entry name" value="UCP037471"/>
</dbReference>
<dbReference type="Proteomes" id="UP000790787">
    <property type="component" value="Chromosome 2"/>
</dbReference>
<feature type="transmembrane region" description="Helical" evidence="9">
    <location>
        <begin position="307"/>
        <end position="331"/>
    </location>
</feature>
<dbReference type="OMA" id="CFQAWPS"/>
<evidence type="ECO:0000256" key="10">
    <source>
        <dbReference type="SAM" id="SignalP"/>
    </source>
</evidence>
<protein>
    <submittedName>
        <fullName evidence="14">Cytochrome b561 and DOMON domain-containing protein At3g07570</fullName>
    </submittedName>
</protein>
<dbReference type="SMART" id="SM00664">
    <property type="entry name" value="DoH"/>
    <property type="match status" value="1"/>
</dbReference>
<feature type="chain" id="PRO_5010252114" evidence="10">
    <location>
        <begin position="24"/>
        <end position="366"/>
    </location>
</feature>
<proteinExistence type="predicted"/>
<dbReference type="CDD" id="cd08760">
    <property type="entry name" value="Cyt_b561_FRRS1_like"/>
    <property type="match status" value="1"/>
</dbReference>
<dbReference type="PANTHER" id="PTHR23130">
    <property type="entry name" value="CYTOCHROME B561 AND DOMON DOMAIN-CONTAINING PROTEIN"/>
    <property type="match status" value="1"/>
</dbReference>
<keyword evidence="8" id="KW-0479">Metal-binding</keyword>
<dbReference type="SUPFAM" id="SSF49344">
    <property type="entry name" value="CBD9-like"/>
    <property type="match status" value="1"/>
</dbReference>
<dbReference type="AlphaFoldDB" id="A0A1S4CYY2"/>
<dbReference type="GO" id="GO:0046872">
    <property type="term" value="F:metal ion binding"/>
    <property type="evidence" value="ECO:0007669"/>
    <property type="project" value="UniProtKB-KW"/>
</dbReference>
<dbReference type="KEGG" id="nta:107824116"/>
<evidence type="ECO:0000313" key="14">
    <source>
        <dbReference type="RefSeq" id="XP_016506336.1"/>
    </source>
</evidence>
<evidence type="ECO:0000259" key="12">
    <source>
        <dbReference type="PROSITE" id="PS50939"/>
    </source>
</evidence>
<reference evidence="13" key="1">
    <citation type="journal article" date="2014" name="Nat. Commun.">
        <title>The tobacco genome sequence and its comparison with those of tomato and potato.</title>
        <authorList>
            <person name="Sierro N."/>
            <person name="Battey J.N."/>
            <person name="Ouadi S."/>
            <person name="Bakaher N."/>
            <person name="Bovet L."/>
            <person name="Willig A."/>
            <person name="Goepfert S."/>
            <person name="Peitsch M.C."/>
            <person name="Ivanov N.V."/>
        </authorList>
    </citation>
    <scope>NUCLEOTIDE SEQUENCE [LARGE SCALE GENOMIC DNA]</scope>
</reference>
<feature type="signal peptide" evidence="10">
    <location>
        <begin position="1"/>
        <end position="23"/>
    </location>
</feature>
<evidence type="ECO:0000256" key="7">
    <source>
        <dbReference type="ARBA" id="ARBA00023136"/>
    </source>
</evidence>
<evidence type="ECO:0000256" key="2">
    <source>
        <dbReference type="ARBA" id="ARBA00022448"/>
    </source>
</evidence>
<dbReference type="CDD" id="cd09631">
    <property type="entry name" value="DOMON_DOH"/>
    <property type="match status" value="1"/>
</dbReference>
<keyword evidence="5" id="KW-0249">Electron transport</keyword>
<evidence type="ECO:0000256" key="8">
    <source>
        <dbReference type="PIRSR" id="PIRSR037471-1"/>
    </source>
</evidence>
<dbReference type="GO" id="GO:0016020">
    <property type="term" value="C:membrane"/>
    <property type="evidence" value="ECO:0007669"/>
    <property type="project" value="UniProtKB-SubCell"/>
</dbReference>
<evidence type="ECO:0000256" key="9">
    <source>
        <dbReference type="SAM" id="Phobius"/>
    </source>
</evidence>
<evidence type="ECO:0000256" key="5">
    <source>
        <dbReference type="ARBA" id="ARBA00022982"/>
    </source>
</evidence>
<comment type="subcellular location">
    <subcellularLocation>
        <location evidence="1">Membrane</location>
    </subcellularLocation>
</comment>
<evidence type="ECO:0000256" key="6">
    <source>
        <dbReference type="ARBA" id="ARBA00022989"/>
    </source>
</evidence>
<feature type="transmembrane region" description="Helical" evidence="9">
    <location>
        <begin position="212"/>
        <end position="232"/>
    </location>
</feature>
<dbReference type="SMART" id="SM00665">
    <property type="entry name" value="B561"/>
    <property type="match status" value="1"/>
</dbReference>
<dbReference type="PROSITE" id="PS50939">
    <property type="entry name" value="CYTOCHROME_B561"/>
    <property type="match status" value="1"/>
</dbReference>
<name>A0A1S4CYY2_TOBAC</name>
<keyword evidence="4 10" id="KW-0732">Signal</keyword>
<feature type="transmembrane region" description="Helical" evidence="9">
    <location>
        <begin position="244"/>
        <end position="264"/>
    </location>
</feature>
<dbReference type="InterPro" id="IPR045266">
    <property type="entry name" value="DOH_DOMON"/>
</dbReference>
<evidence type="ECO:0000313" key="13">
    <source>
        <dbReference type="Proteomes" id="UP000790787"/>
    </source>
</evidence>
<dbReference type="RefSeq" id="XP_016506336.1">
    <property type="nucleotide sequence ID" value="XM_016650850.2"/>
</dbReference>
<dbReference type="PROSITE" id="PS50836">
    <property type="entry name" value="DOMON"/>
    <property type="match status" value="1"/>
</dbReference>
<accession>A0A1S4CYY2</accession>
<reference evidence="14" key="2">
    <citation type="submission" date="2025-08" db="UniProtKB">
        <authorList>
            <consortium name="RefSeq"/>
        </authorList>
    </citation>
    <scope>IDENTIFICATION</scope>
    <source>
        <tissue evidence="14">Leaf</tissue>
    </source>
</reference>
<organism evidence="13 14">
    <name type="scientific">Nicotiana tabacum</name>
    <name type="common">Common tobacco</name>
    <dbReference type="NCBI Taxonomy" id="4097"/>
    <lineage>
        <taxon>Eukaryota</taxon>
        <taxon>Viridiplantae</taxon>
        <taxon>Streptophyta</taxon>
        <taxon>Embryophyta</taxon>
        <taxon>Tracheophyta</taxon>
        <taxon>Spermatophyta</taxon>
        <taxon>Magnoliopsida</taxon>
        <taxon>eudicotyledons</taxon>
        <taxon>Gunneridae</taxon>
        <taxon>Pentapetalae</taxon>
        <taxon>asterids</taxon>
        <taxon>lamiids</taxon>
        <taxon>Solanales</taxon>
        <taxon>Solanaceae</taxon>
        <taxon>Nicotianoideae</taxon>
        <taxon>Nicotianeae</taxon>
        <taxon>Nicotiana</taxon>
    </lineage>
</organism>
<feature type="binding site" description="axial binding residue" evidence="8">
    <location>
        <position position="210"/>
    </location>
    <ligand>
        <name>heme b</name>
        <dbReference type="ChEBI" id="CHEBI:60344"/>
        <label>1</label>
    </ligand>
    <ligandPart>
        <name>Fe</name>
        <dbReference type="ChEBI" id="CHEBI:18248"/>
    </ligandPart>
</feature>
<keyword evidence="7 9" id="KW-0472">Membrane</keyword>
<gene>
    <name evidence="14" type="primary">LOC107824116</name>
</gene>
<evidence type="ECO:0000256" key="4">
    <source>
        <dbReference type="ARBA" id="ARBA00022729"/>
    </source>
</evidence>
<dbReference type="Pfam" id="PF03351">
    <property type="entry name" value="DOMON"/>
    <property type="match status" value="1"/>
</dbReference>
<feature type="binding site" description="axial binding residue" evidence="8">
    <location>
        <position position="243"/>
    </location>
    <ligand>
        <name>heme b</name>
        <dbReference type="ChEBI" id="CHEBI:60344"/>
        <label>1</label>
    </ligand>
    <ligandPart>
        <name>Fe</name>
        <dbReference type="ChEBI" id="CHEBI:18248"/>
    </ligandPart>
</feature>
<keyword evidence="3 9" id="KW-0812">Transmembrane</keyword>
<evidence type="ECO:0000256" key="1">
    <source>
        <dbReference type="ARBA" id="ARBA00004370"/>
    </source>
</evidence>
<feature type="binding site" description="axial binding residue" evidence="8">
    <location>
        <position position="311"/>
    </location>
    <ligand>
        <name>heme b</name>
        <dbReference type="ChEBI" id="CHEBI:60344"/>
        <label>1</label>
    </ligand>
    <ligandPart>
        <name>Fe</name>
        <dbReference type="ChEBI" id="CHEBI:18248"/>
    </ligandPart>
</feature>
<keyword evidence="13" id="KW-1185">Reference proteome</keyword>
<feature type="transmembrane region" description="Helical" evidence="9">
    <location>
        <begin position="276"/>
        <end position="295"/>
    </location>
</feature>
<feature type="transmembrane region" description="Helical" evidence="9">
    <location>
        <begin position="337"/>
        <end position="357"/>
    </location>
</feature>